<feature type="domain" description="RRM" evidence="2">
    <location>
        <begin position="516"/>
        <end position="572"/>
    </location>
</feature>
<feature type="domain" description="TNRC6 PABC binding" evidence="4">
    <location>
        <begin position="228"/>
        <end position="512"/>
    </location>
</feature>
<gene>
    <name evidence="5" type="ORF">E2I00_002254</name>
</gene>
<comment type="caution">
    <text evidence="5">The sequence shown here is derived from an EMBL/GenBank/DDBJ whole genome shotgun (WGS) entry which is preliminary data.</text>
</comment>
<evidence type="ECO:0008006" key="7">
    <source>
        <dbReference type="Google" id="ProtNLM"/>
    </source>
</evidence>
<dbReference type="GO" id="GO:0003723">
    <property type="term" value="F:RNA binding"/>
    <property type="evidence" value="ECO:0007669"/>
    <property type="project" value="InterPro"/>
</dbReference>
<dbReference type="Pfam" id="PF12938">
    <property type="entry name" value="M_domain"/>
    <property type="match status" value="1"/>
</dbReference>
<dbReference type="GO" id="GO:0005654">
    <property type="term" value="C:nucleoplasm"/>
    <property type="evidence" value="ECO:0007669"/>
    <property type="project" value="TreeGrafter"/>
</dbReference>
<dbReference type="InterPro" id="IPR000504">
    <property type="entry name" value="RRM_dom"/>
</dbReference>
<dbReference type="InterPro" id="IPR032226">
    <property type="entry name" value="TNRC6_PABC-bd"/>
</dbReference>
<evidence type="ECO:0000259" key="4">
    <source>
        <dbReference type="Pfam" id="PF16608"/>
    </source>
</evidence>
<dbReference type="Pfam" id="PF16608">
    <property type="entry name" value="TNRC6-PABC_bdg"/>
    <property type="match status" value="1"/>
</dbReference>
<evidence type="ECO:0000259" key="3">
    <source>
        <dbReference type="Pfam" id="PF12938"/>
    </source>
</evidence>
<dbReference type="InterPro" id="IPR035979">
    <property type="entry name" value="RBD_domain_sf"/>
</dbReference>
<feature type="region of interest" description="Disordered" evidence="1">
    <location>
        <begin position="356"/>
        <end position="382"/>
    </location>
</feature>
<name>A0A643CH95_BALPH</name>
<feature type="compositionally biased region" description="Polar residues" evidence="1">
    <location>
        <begin position="250"/>
        <end position="263"/>
    </location>
</feature>
<protein>
    <recommendedName>
        <fullName evidence="7">RRM domain-containing protein</fullName>
    </recommendedName>
</protein>
<dbReference type="Pfam" id="PF00076">
    <property type="entry name" value="RRM_1"/>
    <property type="match status" value="1"/>
</dbReference>
<evidence type="ECO:0000256" key="1">
    <source>
        <dbReference type="SAM" id="MobiDB-lite"/>
    </source>
</evidence>
<evidence type="ECO:0000313" key="5">
    <source>
        <dbReference type="EMBL" id="KAB0399606.1"/>
    </source>
</evidence>
<feature type="region of interest" description="Disordered" evidence="1">
    <location>
        <begin position="242"/>
        <end position="298"/>
    </location>
</feature>
<sequence length="680" mass="72372">MVTKPLGCRPPISKESSVDRPTFLDKVGVTSGGNSIPLKSVKMFILENKVEARKDKFKANKQPKSKLLGEEMRDGGLVEEPTTSPFLPSPSLKLPLSNSALPHQALGGIASGLGMQNLNSSRQVQAQLLQFAAKNIGLNPALLTSPINPQHMTMLNQLYQLQLIQQQMLQAQRNVSGPMRQQEQQYKIFESSTRMISSPLLNRRFVPSLALSSLKCREQERTCGVGTAAGLNPNMNVSSMDMTGGLSVKDPSQSQSRLPQWTHPNPMDNLPGAASPLDQNPSKHGAIPGGLSIGPPAKSSIDDSYGRYDLIQSSESPATPPVAVPHSWSRAKSDSDKISNGSSINWPPEFHPGVPWKGLQNIDPENDPDVTPGSVPTGPTINTTIQDVNRYLLKSGGSSPPSSQNATLPSSSAWPLAASGYSRSLSSLAPAPSIAGKLSDIKSTWSSGPASHTQASLSHELWKVPRNTTAPTRPPPGLTNPKPSSTWGASPLGWTSSYSSGSAWSTDTSGRTSSWLVLRNLTPQIDGSTLRTLCLQHGPLITFHLNLTQGNAVVRYSSKEEAAKAQKSLHMYFAGEEEVNRFLAQGQALPPTSSWQPSAGTSQTRLGASGSSHGLVRSDTGHWNAPCLAGKGSSDLLWGGVPQYSSSLWGPPSSDDGRVIGSPTPLNTLLPGDLLSGESI</sequence>
<feature type="region of interest" description="Disordered" evidence="1">
    <location>
        <begin position="443"/>
        <end position="486"/>
    </location>
</feature>
<organism evidence="5 6">
    <name type="scientific">Balaenoptera physalus</name>
    <name type="common">Fin whale</name>
    <name type="synonym">Balaena physalus</name>
    <dbReference type="NCBI Taxonomy" id="9770"/>
    <lineage>
        <taxon>Eukaryota</taxon>
        <taxon>Metazoa</taxon>
        <taxon>Chordata</taxon>
        <taxon>Craniata</taxon>
        <taxon>Vertebrata</taxon>
        <taxon>Euteleostomi</taxon>
        <taxon>Mammalia</taxon>
        <taxon>Eutheria</taxon>
        <taxon>Laurasiatheria</taxon>
        <taxon>Artiodactyla</taxon>
        <taxon>Whippomorpha</taxon>
        <taxon>Cetacea</taxon>
        <taxon>Mysticeti</taxon>
        <taxon>Balaenopteridae</taxon>
        <taxon>Balaenoptera</taxon>
    </lineage>
</organism>
<feature type="compositionally biased region" description="Polar residues" evidence="1">
    <location>
        <begin position="590"/>
        <end position="612"/>
    </location>
</feature>
<feature type="domain" description="GW182 middle" evidence="3">
    <location>
        <begin position="122"/>
        <end position="188"/>
    </location>
</feature>
<dbReference type="InterPro" id="IPR026805">
    <property type="entry name" value="GW182_M_dom"/>
</dbReference>
<feature type="region of interest" description="Disordered" evidence="1">
    <location>
        <begin position="392"/>
        <end position="411"/>
    </location>
</feature>
<feature type="region of interest" description="Disordered" evidence="1">
    <location>
        <begin position="588"/>
        <end position="613"/>
    </location>
</feature>
<dbReference type="InterPro" id="IPR012677">
    <property type="entry name" value="Nucleotide-bd_a/b_plait_sf"/>
</dbReference>
<dbReference type="OrthoDB" id="9683560at2759"/>
<dbReference type="GO" id="GO:0035195">
    <property type="term" value="P:miRNA-mediated post-transcriptional gene silencing"/>
    <property type="evidence" value="ECO:0007669"/>
    <property type="project" value="TreeGrafter"/>
</dbReference>
<feature type="compositionally biased region" description="Polar residues" evidence="1">
    <location>
        <begin position="443"/>
        <end position="457"/>
    </location>
</feature>
<accession>A0A643CH95</accession>
<dbReference type="PANTHER" id="PTHR13020">
    <property type="entry name" value="TRINUCLEOTIDE REPEAT-CONTAINING GENE 6"/>
    <property type="match status" value="1"/>
</dbReference>
<dbReference type="InterPro" id="IPR052068">
    <property type="entry name" value="GW182_domain"/>
</dbReference>
<dbReference type="Gene3D" id="3.30.70.330">
    <property type="match status" value="1"/>
</dbReference>
<evidence type="ECO:0000259" key="2">
    <source>
        <dbReference type="Pfam" id="PF00076"/>
    </source>
</evidence>
<proteinExistence type="predicted"/>
<dbReference type="AlphaFoldDB" id="A0A643CH95"/>
<dbReference type="GO" id="GO:0060213">
    <property type="term" value="P:positive regulation of nuclear-transcribed mRNA poly(A) tail shortening"/>
    <property type="evidence" value="ECO:0007669"/>
    <property type="project" value="TreeGrafter"/>
</dbReference>
<dbReference type="SUPFAM" id="SSF54928">
    <property type="entry name" value="RNA-binding domain, RBD"/>
    <property type="match status" value="1"/>
</dbReference>
<dbReference type="EMBL" id="SGJD01001524">
    <property type="protein sequence ID" value="KAB0399606.1"/>
    <property type="molecule type" value="Genomic_DNA"/>
</dbReference>
<reference evidence="5 6" key="1">
    <citation type="journal article" date="2019" name="PLoS ONE">
        <title>Genomic analyses reveal an absence of contemporary introgressive admixture between fin whales and blue whales, despite known hybrids.</title>
        <authorList>
            <person name="Westbury M.V."/>
            <person name="Petersen B."/>
            <person name="Lorenzen E.D."/>
        </authorList>
    </citation>
    <scope>NUCLEOTIDE SEQUENCE [LARGE SCALE GENOMIC DNA]</scope>
    <source>
        <strain evidence="5">FinWhale-01</strain>
    </source>
</reference>
<feature type="region of interest" description="Disordered" evidence="1">
    <location>
        <begin position="312"/>
        <end position="343"/>
    </location>
</feature>
<dbReference type="PANTHER" id="PTHR13020:SF9">
    <property type="entry name" value="TRINUCLEOTIDE REPEAT-CONTAINING GENE 6C PROTEIN"/>
    <property type="match status" value="1"/>
</dbReference>
<dbReference type="Proteomes" id="UP000437017">
    <property type="component" value="Unassembled WGS sequence"/>
</dbReference>
<keyword evidence="6" id="KW-1185">Reference proteome</keyword>
<dbReference type="GO" id="GO:0000932">
    <property type="term" value="C:P-body"/>
    <property type="evidence" value="ECO:0007669"/>
    <property type="project" value="TreeGrafter"/>
</dbReference>
<evidence type="ECO:0000313" key="6">
    <source>
        <dbReference type="Proteomes" id="UP000437017"/>
    </source>
</evidence>
<feature type="compositionally biased region" description="Low complexity" evidence="1">
    <location>
        <begin position="395"/>
        <end position="411"/>
    </location>
</feature>